<dbReference type="RefSeq" id="XP_029215934.1">
    <property type="nucleotide sequence ID" value="XM_029361119.1"/>
</dbReference>
<organism evidence="1 2">
    <name type="scientific">Besnoitia besnoiti</name>
    <name type="common">Apicomplexan protozoan</name>
    <dbReference type="NCBI Taxonomy" id="94643"/>
    <lineage>
        <taxon>Eukaryota</taxon>
        <taxon>Sar</taxon>
        <taxon>Alveolata</taxon>
        <taxon>Apicomplexa</taxon>
        <taxon>Conoidasida</taxon>
        <taxon>Coccidia</taxon>
        <taxon>Eucoccidiorida</taxon>
        <taxon>Eimeriorina</taxon>
        <taxon>Sarcocystidae</taxon>
        <taxon>Besnoitia</taxon>
    </lineage>
</organism>
<keyword evidence="2" id="KW-1185">Reference proteome</keyword>
<dbReference type="EMBL" id="NWUJ01000013">
    <property type="protein sequence ID" value="PFH31925.1"/>
    <property type="molecule type" value="Genomic_DNA"/>
</dbReference>
<reference evidence="1 2" key="1">
    <citation type="submission" date="2017-09" db="EMBL/GenBank/DDBJ databases">
        <title>Genome sequencing of Besnoitia besnoiti strain Bb-Ger1.</title>
        <authorList>
            <person name="Schares G."/>
            <person name="Venepally P."/>
            <person name="Lorenzi H.A."/>
        </authorList>
    </citation>
    <scope>NUCLEOTIDE SEQUENCE [LARGE SCALE GENOMIC DNA]</scope>
    <source>
        <strain evidence="1 2">Bb-Ger1</strain>
    </source>
</reference>
<comment type="caution">
    <text evidence="1">The sequence shown here is derived from an EMBL/GenBank/DDBJ whole genome shotgun (WGS) entry which is preliminary data.</text>
</comment>
<evidence type="ECO:0000313" key="2">
    <source>
        <dbReference type="Proteomes" id="UP000224006"/>
    </source>
</evidence>
<accession>A0A2A9M1R0</accession>
<dbReference type="KEGG" id="bbes:BESB_024170"/>
<evidence type="ECO:0000313" key="1">
    <source>
        <dbReference type="EMBL" id="PFH31925.1"/>
    </source>
</evidence>
<gene>
    <name evidence="1" type="ORF">BESB_024170</name>
</gene>
<protein>
    <submittedName>
        <fullName evidence="1">Uncharacterized protein</fullName>
    </submittedName>
</protein>
<dbReference type="AlphaFoldDB" id="A0A2A9M1R0"/>
<dbReference type="VEuPathDB" id="ToxoDB:BESB_024170"/>
<dbReference type="GeneID" id="40307477"/>
<sequence length="76" mass="8197">MLGSSLGSGSFGAVYALHGSVCPEVTSHFPGREFTAKLFHATTSGFMDVLERIEKGEKVLVNQATVRNVQEHLGYV</sequence>
<proteinExistence type="predicted"/>
<dbReference type="Proteomes" id="UP000224006">
    <property type="component" value="Chromosome XII"/>
</dbReference>
<name>A0A2A9M1R0_BESBE</name>